<dbReference type="AlphaFoldDB" id="A0A7V8SV74"/>
<dbReference type="Proteomes" id="UP000567293">
    <property type="component" value="Unassembled WGS sequence"/>
</dbReference>
<feature type="transmembrane region" description="Helical" evidence="1">
    <location>
        <begin position="12"/>
        <end position="35"/>
    </location>
</feature>
<accession>A0A7V8SV74</accession>
<feature type="non-terminal residue" evidence="3">
    <location>
        <position position="373"/>
    </location>
</feature>
<feature type="transmembrane region" description="Helical" evidence="1">
    <location>
        <begin position="353"/>
        <end position="371"/>
    </location>
</feature>
<comment type="caution">
    <text evidence="3">The sequence shown here is derived from an EMBL/GenBank/DDBJ whole genome shotgun (WGS) entry which is preliminary data.</text>
</comment>
<dbReference type="Gene3D" id="3.90.550.10">
    <property type="entry name" value="Spore Coat Polysaccharide Biosynthesis Protein SpsA, Chain A"/>
    <property type="match status" value="1"/>
</dbReference>
<name>A0A7V8SV74_9BACT</name>
<feature type="transmembrane region" description="Helical" evidence="1">
    <location>
        <begin position="195"/>
        <end position="213"/>
    </location>
</feature>
<proteinExistence type="predicted"/>
<organism evidence="3 4">
    <name type="scientific">Candidatus Acidiferrum panamense</name>
    <dbReference type="NCBI Taxonomy" id="2741543"/>
    <lineage>
        <taxon>Bacteria</taxon>
        <taxon>Pseudomonadati</taxon>
        <taxon>Acidobacteriota</taxon>
        <taxon>Terriglobia</taxon>
        <taxon>Candidatus Acidiferrales</taxon>
        <taxon>Candidatus Acidiferrum</taxon>
    </lineage>
</organism>
<keyword evidence="1" id="KW-0812">Transmembrane</keyword>
<dbReference type="InterPro" id="IPR017832">
    <property type="entry name" value="Glyco_trans_2_hopen-assoc_HpnB"/>
</dbReference>
<dbReference type="SUPFAM" id="SSF53448">
    <property type="entry name" value="Nucleotide-diphospho-sugar transferases"/>
    <property type="match status" value="1"/>
</dbReference>
<evidence type="ECO:0000259" key="2">
    <source>
        <dbReference type="Pfam" id="PF00535"/>
    </source>
</evidence>
<evidence type="ECO:0000313" key="4">
    <source>
        <dbReference type="Proteomes" id="UP000567293"/>
    </source>
</evidence>
<dbReference type="NCBIfam" id="TIGR03469">
    <property type="entry name" value="HpnB"/>
    <property type="match status" value="1"/>
</dbReference>
<dbReference type="GO" id="GO:0016740">
    <property type="term" value="F:transferase activity"/>
    <property type="evidence" value="ECO:0007669"/>
    <property type="project" value="UniProtKB-KW"/>
</dbReference>
<feature type="domain" description="Glycosyltransferase 2-like" evidence="2">
    <location>
        <begin position="63"/>
        <end position="236"/>
    </location>
</feature>
<feature type="transmembrane region" description="Helical" evidence="1">
    <location>
        <begin position="330"/>
        <end position="347"/>
    </location>
</feature>
<evidence type="ECO:0000256" key="1">
    <source>
        <dbReference type="SAM" id="Phobius"/>
    </source>
</evidence>
<dbReference type="EMBL" id="JACDQQ010000271">
    <property type="protein sequence ID" value="MBA0083880.1"/>
    <property type="molecule type" value="Genomic_DNA"/>
</dbReference>
<dbReference type="InterPro" id="IPR001173">
    <property type="entry name" value="Glyco_trans_2-like"/>
</dbReference>
<evidence type="ECO:0000313" key="3">
    <source>
        <dbReference type="EMBL" id="MBA0083880.1"/>
    </source>
</evidence>
<keyword evidence="4" id="KW-1185">Reference proteome</keyword>
<dbReference type="PANTHER" id="PTHR43646">
    <property type="entry name" value="GLYCOSYLTRANSFERASE"/>
    <property type="match status" value="1"/>
</dbReference>
<keyword evidence="1" id="KW-0472">Membrane</keyword>
<feature type="transmembrane region" description="Helical" evidence="1">
    <location>
        <begin position="302"/>
        <end position="323"/>
    </location>
</feature>
<dbReference type="Pfam" id="PF00535">
    <property type="entry name" value="Glycos_transf_2"/>
    <property type="match status" value="1"/>
</dbReference>
<reference evidence="3" key="1">
    <citation type="submission" date="2020-06" db="EMBL/GenBank/DDBJ databases">
        <title>Legume-microbial interactions unlock mineral nutrients during tropical forest succession.</title>
        <authorList>
            <person name="Epihov D.Z."/>
        </authorList>
    </citation>
    <scope>NUCLEOTIDE SEQUENCE [LARGE SCALE GENOMIC DNA]</scope>
    <source>
        <strain evidence="3">Pan2503</strain>
    </source>
</reference>
<dbReference type="InterPro" id="IPR029044">
    <property type="entry name" value="Nucleotide-diphossugar_trans"/>
</dbReference>
<sequence length="373" mass="40680">MIEPVLRCTLALTPMSVLATSVAVLTVLTWSYLALARGSFWRLKDAKPALGDKGGFRGRVVAVVPARNEAPLIGPVVTSLLNQSVAMAVILVDDESTDGTAEVAQCAAEKADKADGLIVIHSKPLPAGWTGKLWSMHQGIEHARAFDPAWLLLVDADVLHGPETVANLGLIASQGQHDLVSFMVKLHCESVPERLLIPAFVYFFFMLYPPAWIRDTRRSTAGAAGGCMLVRAETLERAGGLESIRGALIDDCSLARLLKQHNGRLWIGLTDQSRSLRRYETFAHIEHMISRTAFHQLKHSSLLLLGTVAGMLITYLVPPLLLLTPSRLTIFMGAAAWGAMTITYSTMVRYYRLNPAWALTLPLAALFYLGATI</sequence>
<keyword evidence="1" id="KW-1133">Transmembrane helix</keyword>
<gene>
    <name evidence="3" type="ORF">HRJ53_02690</name>
</gene>
<dbReference type="PANTHER" id="PTHR43646:SF3">
    <property type="entry name" value="SLR1566 PROTEIN"/>
    <property type="match status" value="1"/>
</dbReference>
<protein>
    <submittedName>
        <fullName evidence="3">Glycosyltransferase</fullName>
    </submittedName>
</protein>